<dbReference type="EMBL" id="MN739683">
    <property type="protein sequence ID" value="QHT20870.1"/>
    <property type="molecule type" value="Genomic_DNA"/>
</dbReference>
<organism evidence="2">
    <name type="scientific">viral metagenome</name>
    <dbReference type="NCBI Taxonomy" id="1070528"/>
    <lineage>
        <taxon>unclassified sequences</taxon>
        <taxon>metagenomes</taxon>
        <taxon>organismal metagenomes</taxon>
    </lineage>
</organism>
<protein>
    <submittedName>
        <fullName evidence="2">Uncharacterized protein</fullName>
    </submittedName>
</protein>
<dbReference type="AlphaFoldDB" id="A0A6C0DX25"/>
<evidence type="ECO:0000256" key="1">
    <source>
        <dbReference type="SAM" id="MobiDB-lite"/>
    </source>
</evidence>
<feature type="compositionally biased region" description="Basic residues" evidence="1">
    <location>
        <begin position="126"/>
        <end position="157"/>
    </location>
</feature>
<proteinExistence type="predicted"/>
<evidence type="ECO:0000313" key="2">
    <source>
        <dbReference type="EMBL" id="QHT20870.1"/>
    </source>
</evidence>
<accession>A0A6C0DX25</accession>
<name>A0A6C0DX25_9ZZZZ</name>
<feature type="region of interest" description="Disordered" evidence="1">
    <location>
        <begin position="120"/>
        <end position="157"/>
    </location>
</feature>
<reference evidence="2" key="1">
    <citation type="journal article" date="2020" name="Nature">
        <title>Giant virus diversity and host interactions through global metagenomics.</title>
        <authorList>
            <person name="Schulz F."/>
            <person name="Roux S."/>
            <person name="Paez-Espino D."/>
            <person name="Jungbluth S."/>
            <person name="Walsh D.A."/>
            <person name="Denef V.J."/>
            <person name="McMahon K.D."/>
            <person name="Konstantinidis K.T."/>
            <person name="Eloe-Fadrosh E.A."/>
            <person name="Kyrpides N.C."/>
            <person name="Woyke T."/>
        </authorList>
    </citation>
    <scope>NUCLEOTIDE SEQUENCE</scope>
    <source>
        <strain evidence="2">GVMAG-M-3300023174-75</strain>
    </source>
</reference>
<sequence length="157" mass="18699">MSHASVSTPDTRSMSHEEELRESVWSDMTNINMTDKEYIKAQKDMLDTYDLEKLIVYKSVALNHLDFIKDDTIGILDTGTKDKIRREAYTRFLPILTKVNELLTKKFERPDLSHEELPEELFLAGGRKHRKSRKPRKSRKHRKSRISRKSRRYKRKH</sequence>